<feature type="compositionally biased region" description="Low complexity" evidence="1">
    <location>
        <begin position="1"/>
        <end position="12"/>
    </location>
</feature>
<dbReference type="AlphaFoldDB" id="A0ABD1PHH4"/>
<feature type="region of interest" description="Disordered" evidence="1">
    <location>
        <begin position="281"/>
        <end position="311"/>
    </location>
</feature>
<feature type="region of interest" description="Disordered" evidence="1">
    <location>
        <begin position="1"/>
        <end position="25"/>
    </location>
</feature>
<name>A0ABD1PHH4_9LAMI</name>
<keyword evidence="2" id="KW-0418">Kinase</keyword>
<feature type="compositionally biased region" description="Acidic residues" evidence="1">
    <location>
        <begin position="284"/>
        <end position="298"/>
    </location>
</feature>
<reference evidence="3" key="1">
    <citation type="submission" date="2024-07" db="EMBL/GenBank/DDBJ databases">
        <title>Two chromosome-level genome assemblies of Korean endemic species Abeliophyllum distichum and Forsythia ovata (Oleaceae).</title>
        <authorList>
            <person name="Jang H."/>
        </authorList>
    </citation>
    <scope>NUCLEOTIDE SEQUENCE [LARGE SCALE GENOMIC DNA]</scope>
</reference>
<evidence type="ECO:0000256" key="1">
    <source>
        <dbReference type="SAM" id="MobiDB-lite"/>
    </source>
</evidence>
<sequence length="643" mass="73100">MYGQHPLLRPPGCGDGGGRGQHPHGKLQNEAIEKVDRAVVKARRDLLASKENVSAWTVSQAALLMVKADSWESLGFQMQQVPSLHSVLVTEGKINAFIHCFVAVRRITSLYDLEVAICENEGVEHFEQLELGPLVRHPLAMHYFSVSSDVAEVHRITSEEIISYLFEFMDTQKRKLKVDAFLDFIAKKQSVSNREKLCVRIQNLGIYATHIHQARQSEDRALEKCLEKMKKKSAKGGRKRPLFSAQKKQLDDHFGAISQRIKLFSSENENFCGKHIRFVSSSSEDGDSEDNGCEDNQDENNTPSNCTTLHPNLRADRVSSCPYPSAAEEMTRLGLKSEVDGSPCAPSDGVRCSADVESSQRKRKSENISFKASFPQKHLKREKFDTDIERKGFSNQGTNDHLLANDSLRMFITTWKEACRGNSVDEVLERMLQFYNARKKKKVKELFTSYPCVGLLNVAVTSMKFGMWDSMYDTFQAFSQQDVAGNNSENSADCISIDVEQAEKDVSISGQKILKHEHGKSFWYRKFLFLRKLSECESWLIKQYSVKKFEALGYGEYYMFLEKHMHLLSHALRKCLIGDTNENDSLEARLKPLQLEVLLSQVSNSLWENETVSLQNVSELLTRQFPLVCFELVKSDLMVNFGH</sequence>
<feature type="region of interest" description="Disordered" evidence="1">
    <location>
        <begin position="338"/>
        <end position="358"/>
    </location>
</feature>
<dbReference type="GO" id="GO:0016301">
    <property type="term" value="F:kinase activity"/>
    <property type="evidence" value="ECO:0007669"/>
    <property type="project" value="UniProtKB-KW"/>
</dbReference>
<keyword evidence="3" id="KW-1185">Reference proteome</keyword>
<feature type="compositionally biased region" description="Polar residues" evidence="1">
    <location>
        <begin position="299"/>
        <end position="310"/>
    </location>
</feature>
<evidence type="ECO:0000313" key="2">
    <source>
        <dbReference type="EMBL" id="KAL2463367.1"/>
    </source>
</evidence>
<protein>
    <submittedName>
        <fullName evidence="2">Histidine kinase</fullName>
    </submittedName>
</protein>
<dbReference type="EMBL" id="JBFOLJ010000019">
    <property type="protein sequence ID" value="KAL2463367.1"/>
    <property type="molecule type" value="Genomic_DNA"/>
</dbReference>
<keyword evidence="2" id="KW-0808">Transferase</keyword>
<accession>A0ABD1PHH4</accession>
<dbReference type="Proteomes" id="UP001604277">
    <property type="component" value="Unassembled WGS sequence"/>
</dbReference>
<gene>
    <name evidence="2" type="ORF">Fot_53023</name>
</gene>
<evidence type="ECO:0000313" key="3">
    <source>
        <dbReference type="Proteomes" id="UP001604277"/>
    </source>
</evidence>
<comment type="caution">
    <text evidence="2">The sequence shown here is derived from an EMBL/GenBank/DDBJ whole genome shotgun (WGS) entry which is preliminary data.</text>
</comment>
<proteinExistence type="predicted"/>
<organism evidence="2 3">
    <name type="scientific">Forsythia ovata</name>
    <dbReference type="NCBI Taxonomy" id="205694"/>
    <lineage>
        <taxon>Eukaryota</taxon>
        <taxon>Viridiplantae</taxon>
        <taxon>Streptophyta</taxon>
        <taxon>Embryophyta</taxon>
        <taxon>Tracheophyta</taxon>
        <taxon>Spermatophyta</taxon>
        <taxon>Magnoliopsida</taxon>
        <taxon>eudicotyledons</taxon>
        <taxon>Gunneridae</taxon>
        <taxon>Pentapetalae</taxon>
        <taxon>asterids</taxon>
        <taxon>lamiids</taxon>
        <taxon>Lamiales</taxon>
        <taxon>Oleaceae</taxon>
        <taxon>Forsythieae</taxon>
        <taxon>Forsythia</taxon>
    </lineage>
</organism>